<dbReference type="InterPro" id="IPR004839">
    <property type="entry name" value="Aminotransferase_I/II_large"/>
</dbReference>
<evidence type="ECO:0000256" key="5">
    <source>
        <dbReference type="ARBA" id="ARBA00037974"/>
    </source>
</evidence>
<evidence type="ECO:0000313" key="8">
    <source>
        <dbReference type="Proteomes" id="UP001595816"/>
    </source>
</evidence>
<evidence type="ECO:0000313" key="7">
    <source>
        <dbReference type="EMBL" id="MFC4129128.1"/>
    </source>
</evidence>
<proteinExistence type="inferred from homology"/>
<gene>
    <name evidence="7" type="ORF">ACFOZ4_00685</name>
</gene>
<dbReference type="EC" id="4.4.1.13" evidence="2"/>
<sequence length="380" mass="40717">MADPFSTVTPEMLRRRTSVKWRTYPEDVLPAFVAEMDVDLADPVREALEEAVRLSDTGYPAGDGYAEALSAFGGRRWGWSFETAQTSPVADVMTGVVEALRLVTGRGDAVVVNPPVYFPFFGFVEHAGRRIVEAPLGADGRIDFAVLEAAFRHAASAGSRAAYLLCNPHNPTGAVHTRAELEQVAQLAHGYGVRVVADEIHAPLVPAGASFVPYLSVDDRGFSLMSASKAWNLAGLKAALMIGGAQAVDDVRRLPEHVAHGTSHFGTIAHTAALRHGEPWLDDLLAALDANRRLLGDLLAQQLPQVGYRAPEGTYLSWLDCRELIIEGEPADFFLERGRVAFAPGRKFGTGGVGHVRGTIAASAESIADGVARMVTALRA</sequence>
<accession>A0ABV8LF60</accession>
<evidence type="ECO:0000256" key="3">
    <source>
        <dbReference type="ARBA" id="ARBA00022898"/>
    </source>
</evidence>
<dbReference type="InterPro" id="IPR015422">
    <property type="entry name" value="PyrdxlP-dep_Trfase_small"/>
</dbReference>
<dbReference type="SUPFAM" id="SSF53383">
    <property type="entry name" value="PLP-dependent transferases"/>
    <property type="match status" value="1"/>
</dbReference>
<evidence type="ECO:0000259" key="6">
    <source>
        <dbReference type="Pfam" id="PF00155"/>
    </source>
</evidence>
<dbReference type="InterPro" id="IPR015424">
    <property type="entry name" value="PyrdxlP-dep_Trfase"/>
</dbReference>
<dbReference type="EMBL" id="JBHSAY010000003">
    <property type="protein sequence ID" value="MFC4129128.1"/>
    <property type="molecule type" value="Genomic_DNA"/>
</dbReference>
<reference evidence="8" key="1">
    <citation type="journal article" date="2019" name="Int. J. Syst. Evol. Microbiol.">
        <title>The Global Catalogue of Microorganisms (GCM) 10K type strain sequencing project: providing services to taxonomists for standard genome sequencing and annotation.</title>
        <authorList>
            <consortium name="The Broad Institute Genomics Platform"/>
            <consortium name="The Broad Institute Genome Sequencing Center for Infectious Disease"/>
            <person name="Wu L."/>
            <person name="Ma J."/>
        </authorList>
    </citation>
    <scope>NUCLEOTIDE SEQUENCE [LARGE SCALE GENOMIC DNA]</scope>
    <source>
        <strain evidence="8">CGMCC 4.7289</strain>
    </source>
</reference>
<evidence type="ECO:0000256" key="1">
    <source>
        <dbReference type="ARBA" id="ARBA00001933"/>
    </source>
</evidence>
<name>A0ABV8LF60_9ACTN</name>
<comment type="caution">
    <text evidence="7">The sequence shown here is derived from an EMBL/GenBank/DDBJ whole genome shotgun (WGS) entry which is preliminary data.</text>
</comment>
<dbReference type="Pfam" id="PF00155">
    <property type="entry name" value="Aminotran_1_2"/>
    <property type="match status" value="1"/>
</dbReference>
<dbReference type="InterPro" id="IPR015421">
    <property type="entry name" value="PyrdxlP-dep_Trfase_major"/>
</dbReference>
<dbReference type="PANTHER" id="PTHR43525:SF2">
    <property type="entry name" value="CYSTATHIONINE BETA-LYASE-RELATED"/>
    <property type="match status" value="1"/>
</dbReference>
<feature type="domain" description="Aminotransferase class I/classII large" evidence="6">
    <location>
        <begin position="95"/>
        <end position="364"/>
    </location>
</feature>
<keyword evidence="3" id="KW-0663">Pyridoxal phosphate</keyword>
<organism evidence="7 8">
    <name type="scientific">Hamadaea flava</name>
    <dbReference type="NCBI Taxonomy" id="1742688"/>
    <lineage>
        <taxon>Bacteria</taxon>
        <taxon>Bacillati</taxon>
        <taxon>Actinomycetota</taxon>
        <taxon>Actinomycetes</taxon>
        <taxon>Micromonosporales</taxon>
        <taxon>Micromonosporaceae</taxon>
        <taxon>Hamadaea</taxon>
    </lineage>
</organism>
<dbReference type="GO" id="GO:0047804">
    <property type="term" value="F:cysteine-S-conjugate beta-lyase activity"/>
    <property type="evidence" value="ECO:0007669"/>
    <property type="project" value="UniProtKB-EC"/>
</dbReference>
<evidence type="ECO:0000256" key="2">
    <source>
        <dbReference type="ARBA" id="ARBA00012224"/>
    </source>
</evidence>
<dbReference type="Gene3D" id="3.90.1150.10">
    <property type="entry name" value="Aspartate Aminotransferase, domain 1"/>
    <property type="match status" value="1"/>
</dbReference>
<comment type="cofactor">
    <cofactor evidence="1">
        <name>pyridoxal 5'-phosphate</name>
        <dbReference type="ChEBI" id="CHEBI:597326"/>
    </cofactor>
</comment>
<dbReference type="CDD" id="cd00609">
    <property type="entry name" value="AAT_like"/>
    <property type="match status" value="1"/>
</dbReference>
<dbReference type="Gene3D" id="3.40.640.10">
    <property type="entry name" value="Type I PLP-dependent aspartate aminotransferase-like (Major domain)"/>
    <property type="match status" value="1"/>
</dbReference>
<keyword evidence="8" id="KW-1185">Reference proteome</keyword>
<keyword evidence="4 7" id="KW-0456">Lyase</keyword>
<dbReference type="RefSeq" id="WP_253758805.1">
    <property type="nucleotide sequence ID" value="NZ_JAMZDZ010000001.1"/>
</dbReference>
<evidence type="ECO:0000256" key="4">
    <source>
        <dbReference type="ARBA" id="ARBA00023239"/>
    </source>
</evidence>
<dbReference type="PANTHER" id="PTHR43525">
    <property type="entry name" value="PROTEIN MALY"/>
    <property type="match status" value="1"/>
</dbReference>
<dbReference type="InterPro" id="IPR051798">
    <property type="entry name" value="Class-II_PLP-Dep_Aminotrans"/>
</dbReference>
<protein>
    <recommendedName>
        <fullName evidence="2">cysteine-S-conjugate beta-lyase</fullName>
        <ecNumber evidence="2">4.4.1.13</ecNumber>
    </recommendedName>
</protein>
<comment type="similarity">
    <text evidence="5">Belongs to the class-II pyridoxal-phosphate-dependent aminotransferase family. MalY/PatB cystathionine beta-lyase subfamily.</text>
</comment>
<dbReference type="Proteomes" id="UP001595816">
    <property type="component" value="Unassembled WGS sequence"/>
</dbReference>